<reference evidence="3" key="1">
    <citation type="submission" date="2017-09" db="EMBL/GenBank/DDBJ databases">
        <authorList>
            <person name="Regsiter A."/>
            <person name="William W."/>
        </authorList>
    </citation>
    <scope>NUCLEOTIDE SEQUENCE [LARGE SCALE GENOMIC DNA]</scope>
    <source>
        <strain evidence="3">500-1</strain>
    </source>
</reference>
<feature type="transmembrane region" description="Helical" evidence="1">
    <location>
        <begin position="50"/>
        <end position="69"/>
    </location>
</feature>
<gene>
    <name evidence="2" type="ORF">DPRO_0666</name>
</gene>
<proteinExistence type="predicted"/>
<evidence type="ECO:0000313" key="3">
    <source>
        <dbReference type="Proteomes" id="UP000219215"/>
    </source>
</evidence>
<dbReference type="KEGG" id="pprf:DPRO_0666"/>
<organism evidence="2 3">
    <name type="scientific">Pseudodesulfovibrio profundus</name>
    <dbReference type="NCBI Taxonomy" id="57320"/>
    <lineage>
        <taxon>Bacteria</taxon>
        <taxon>Pseudomonadati</taxon>
        <taxon>Thermodesulfobacteriota</taxon>
        <taxon>Desulfovibrionia</taxon>
        <taxon>Desulfovibrionales</taxon>
        <taxon>Desulfovibrionaceae</taxon>
    </lineage>
</organism>
<dbReference type="AlphaFoldDB" id="A0A2C8F495"/>
<keyword evidence="1" id="KW-1133">Transmembrane helix</keyword>
<keyword evidence="1" id="KW-0472">Membrane</keyword>
<dbReference type="Proteomes" id="UP000219215">
    <property type="component" value="Chromosome DPRO"/>
</dbReference>
<accession>A0A2C8F495</accession>
<keyword evidence="1" id="KW-0812">Transmembrane</keyword>
<evidence type="ECO:0000256" key="1">
    <source>
        <dbReference type="SAM" id="Phobius"/>
    </source>
</evidence>
<keyword evidence="3" id="KW-1185">Reference proteome</keyword>
<evidence type="ECO:0000313" key="2">
    <source>
        <dbReference type="EMBL" id="SOB57550.1"/>
    </source>
</evidence>
<feature type="transmembrane region" description="Helical" evidence="1">
    <location>
        <begin position="25"/>
        <end position="44"/>
    </location>
</feature>
<sequence length="72" mass="8216">MEGVVILYATPFYSESKMNLLRMNIWRKLILGGYVLSIIGLFAIDWGYNFHIGHVVRITIGAAAFWLAVDRL</sequence>
<dbReference type="EMBL" id="LT907975">
    <property type="protein sequence ID" value="SOB57550.1"/>
    <property type="molecule type" value="Genomic_DNA"/>
</dbReference>
<name>A0A2C8F495_9BACT</name>
<protein>
    <submittedName>
        <fullName evidence="2">Uncharacterized protein</fullName>
    </submittedName>
</protein>